<dbReference type="InterPro" id="IPR050259">
    <property type="entry name" value="SDR"/>
</dbReference>
<dbReference type="PANTHER" id="PTHR42879">
    <property type="entry name" value="3-OXOACYL-(ACYL-CARRIER-PROTEIN) REDUCTASE"/>
    <property type="match status" value="1"/>
</dbReference>
<dbReference type="Gene3D" id="3.40.50.720">
    <property type="entry name" value="NAD(P)-binding Rossmann-like Domain"/>
    <property type="match status" value="1"/>
</dbReference>
<organism evidence="2 3">
    <name type="scientific">Cupriavidus campinensis</name>
    <dbReference type="NCBI Taxonomy" id="151783"/>
    <lineage>
        <taxon>Bacteria</taxon>
        <taxon>Pseudomonadati</taxon>
        <taxon>Pseudomonadota</taxon>
        <taxon>Betaproteobacteria</taxon>
        <taxon>Burkholderiales</taxon>
        <taxon>Burkholderiaceae</taxon>
        <taxon>Cupriavidus</taxon>
    </lineage>
</organism>
<comment type="similarity">
    <text evidence="1">Belongs to the short-chain dehydrogenases/reductases (SDR) family.</text>
</comment>
<dbReference type="RefSeq" id="WP_244844444.1">
    <property type="nucleotide sequence ID" value="NZ_CP097331.1"/>
</dbReference>
<proteinExistence type="inferred from homology"/>
<reference evidence="2" key="1">
    <citation type="journal article" date="2022" name="Microbiol. Resour. Announc.">
        <title>Genome Sequence of Cupriavidus campinensis Strain G5, a Member of a Bacterial Consortium Capable of Polyethylene Degradation.</title>
        <authorList>
            <person name="Schneider B."/>
            <person name="Pfeiffer F."/>
            <person name="Dyall-Smith M."/>
            <person name="Kunte H.J."/>
        </authorList>
    </citation>
    <scope>NUCLEOTIDE SEQUENCE</scope>
    <source>
        <strain evidence="2">G5</strain>
    </source>
</reference>
<reference evidence="2" key="2">
    <citation type="submission" date="2022-05" db="EMBL/GenBank/DDBJ databases">
        <authorList>
            <person name="Kunte H.-J."/>
        </authorList>
    </citation>
    <scope>NUCLEOTIDE SEQUENCE</scope>
    <source>
        <strain evidence="2">G5</strain>
    </source>
</reference>
<name>A0AAE9I7B3_9BURK</name>
<dbReference type="PRINTS" id="PR00081">
    <property type="entry name" value="GDHRDH"/>
</dbReference>
<dbReference type="InterPro" id="IPR002347">
    <property type="entry name" value="SDR_fam"/>
</dbReference>
<dbReference type="AlphaFoldDB" id="A0AAE9I7B3"/>
<sequence length="105" mass="10795">MTVSPAKAAAADGVTVNAVSPGTIHSADLNSRFREVDVDRGLAVKDAPCEIIEHAVLPMLAAQVPVGRVGRLDEITGTIAFLASPLAGYTTGMSLRVDGGLSPRL</sequence>
<dbReference type="KEGG" id="ccam:M5D45_23605"/>
<evidence type="ECO:0000256" key="1">
    <source>
        <dbReference type="ARBA" id="ARBA00006484"/>
    </source>
</evidence>
<dbReference type="Pfam" id="PF13561">
    <property type="entry name" value="adh_short_C2"/>
    <property type="match status" value="1"/>
</dbReference>
<accession>A0AAE9I7B3</accession>
<dbReference type="InterPro" id="IPR036291">
    <property type="entry name" value="NAD(P)-bd_dom_sf"/>
</dbReference>
<protein>
    <submittedName>
        <fullName evidence="2">SDR family oxidoreductase</fullName>
    </submittedName>
</protein>
<dbReference type="Proteomes" id="UP001056132">
    <property type="component" value="Chromosome 2"/>
</dbReference>
<evidence type="ECO:0000313" key="3">
    <source>
        <dbReference type="Proteomes" id="UP001056132"/>
    </source>
</evidence>
<dbReference type="EMBL" id="CP097331">
    <property type="protein sequence ID" value="URF08153.1"/>
    <property type="molecule type" value="Genomic_DNA"/>
</dbReference>
<dbReference type="SUPFAM" id="SSF51735">
    <property type="entry name" value="NAD(P)-binding Rossmann-fold domains"/>
    <property type="match status" value="1"/>
</dbReference>
<evidence type="ECO:0000313" key="2">
    <source>
        <dbReference type="EMBL" id="URF08153.1"/>
    </source>
</evidence>
<gene>
    <name evidence="2" type="ORF">M5D45_23605</name>
</gene>